<reference evidence="1 2" key="1">
    <citation type="submission" date="2018-03" db="EMBL/GenBank/DDBJ databases">
        <title>Genomic Encyclopedia of Archaeal and Bacterial Type Strains, Phase II (KMG-II): from individual species to whole genera.</title>
        <authorList>
            <person name="Goeker M."/>
        </authorList>
    </citation>
    <scope>NUCLEOTIDE SEQUENCE [LARGE SCALE GENOMIC DNA]</scope>
    <source>
        <strain evidence="1 2">DSM 25027</strain>
    </source>
</reference>
<dbReference type="EMBL" id="PVYX01000002">
    <property type="protein sequence ID" value="PRX53652.1"/>
    <property type="molecule type" value="Genomic_DNA"/>
</dbReference>
<dbReference type="Proteomes" id="UP000237640">
    <property type="component" value="Unassembled WGS sequence"/>
</dbReference>
<gene>
    <name evidence="1" type="ORF">CLV81_2039</name>
</gene>
<dbReference type="RefSeq" id="WP_106145007.1">
    <property type="nucleotide sequence ID" value="NZ_PVYX01000002.1"/>
</dbReference>
<keyword evidence="2" id="KW-1185">Reference proteome</keyword>
<name>A0A2T0M8A3_9FLAO</name>
<dbReference type="AlphaFoldDB" id="A0A2T0M8A3"/>
<protein>
    <submittedName>
        <fullName evidence="1">Uncharacterized protein</fullName>
    </submittedName>
</protein>
<comment type="caution">
    <text evidence="1">The sequence shown here is derived from an EMBL/GenBank/DDBJ whole genome shotgun (WGS) entry which is preliminary data.</text>
</comment>
<accession>A0A2T0M8A3</accession>
<proteinExistence type="predicted"/>
<evidence type="ECO:0000313" key="1">
    <source>
        <dbReference type="EMBL" id="PRX53652.1"/>
    </source>
</evidence>
<dbReference type="OrthoDB" id="1262821at2"/>
<organism evidence="1 2">
    <name type="scientific">Flagellimonas meridianipacifica</name>
    <dbReference type="NCBI Taxonomy" id="1080225"/>
    <lineage>
        <taxon>Bacteria</taxon>
        <taxon>Pseudomonadati</taxon>
        <taxon>Bacteroidota</taxon>
        <taxon>Flavobacteriia</taxon>
        <taxon>Flavobacteriales</taxon>
        <taxon>Flavobacteriaceae</taxon>
        <taxon>Flagellimonas</taxon>
    </lineage>
</organism>
<evidence type="ECO:0000313" key="2">
    <source>
        <dbReference type="Proteomes" id="UP000237640"/>
    </source>
</evidence>
<sequence length="76" mass="8795">MKISIEKAKQICTKSQYGEATWWELLQLNVYLLFSKECSDFSAKNKKLTSLCERAGLDTLSEDDKDDMKKKLKELS</sequence>